<dbReference type="InterPro" id="IPR050597">
    <property type="entry name" value="Cytochrome_c_Oxidase_Subunit"/>
</dbReference>
<dbReference type="GO" id="GO:0042597">
    <property type="term" value="C:periplasmic space"/>
    <property type="evidence" value="ECO:0007669"/>
    <property type="project" value="UniProtKB-SubCell"/>
</dbReference>
<dbReference type="Proteomes" id="UP000077748">
    <property type="component" value="Chromosome"/>
</dbReference>
<feature type="binding site" description="axial binding residue" evidence="9">
    <location>
        <position position="143"/>
    </location>
    <ligand>
        <name>heme c</name>
        <dbReference type="ChEBI" id="CHEBI:61717"/>
        <label>2</label>
    </ligand>
    <ligandPart>
        <name>Fe</name>
        <dbReference type="ChEBI" id="CHEBI:18248"/>
    </ligandPart>
</feature>
<dbReference type="RefSeq" id="WP_009614932.1">
    <property type="nucleotide sequence ID" value="NZ_CP015878.1"/>
</dbReference>
<feature type="binding site" description="covalent" evidence="8">
    <location>
        <position position="139"/>
    </location>
    <ligand>
        <name>heme c</name>
        <dbReference type="ChEBI" id="CHEBI:61717"/>
        <label>2</label>
    </ligand>
</feature>
<keyword evidence="2" id="KW-0813">Transport</keyword>
<dbReference type="InterPro" id="IPR036909">
    <property type="entry name" value="Cyt_c-like_dom_sf"/>
</dbReference>
<protein>
    <submittedName>
        <fullName evidence="10">Cytochrome biogenesis protein ResB</fullName>
    </submittedName>
</protein>
<comment type="subcellular location">
    <subcellularLocation>
        <location evidence="1">Periplasm</location>
    </subcellularLocation>
</comment>
<evidence type="ECO:0000256" key="3">
    <source>
        <dbReference type="ARBA" id="ARBA00022617"/>
    </source>
</evidence>
<name>A0A1A9K593_9PSED</name>
<evidence type="ECO:0000256" key="2">
    <source>
        <dbReference type="ARBA" id="ARBA00022448"/>
    </source>
</evidence>
<dbReference type="PANTHER" id="PTHR33751">
    <property type="entry name" value="CBB3-TYPE CYTOCHROME C OXIDASE SUBUNIT FIXP"/>
    <property type="match status" value="1"/>
</dbReference>
<dbReference type="Gene3D" id="1.10.760.10">
    <property type="entry name" value="Cytochrome c-like domain"/>
    <property type="match status" value="2"/>
</dbReference>
<keyword evidence="4 9" id="KW-0479">Metal-binding</keyword>
<feature type="binding site" description="covalent" evidence="8">
    <location>
        <position position="49"/>
    </location>
    <ligand>
        <name>heme c</name>
        <dbReference type="ChEBI" id="CHEBI:61717"/>
        <label>1</label>
    </ligand>
</feature>
<evidence type="ECO:0000313" key="10">
    <source>
        <dbReference type="EMBL" id="ANI12694.1"/>
    </source>
</evidence>
<dbReference type="GO" id="GO:0009055">
    <property type="term" value="F:electron transfer activity"/>
    <property type="evidence" value="ECO:0007669"/>
    <property type="project" value="InterPro"/>
</dbReference>
<evidence type="ECO:0000256" key="9">
    <source>
        <dbReference type="PIRSR" id="PIRSR000005-2"/>
    </source>
</evidence>
<evidence type="ECO:0000256" key="7">
    <source>
        <dbReference type="ARBA" id="ARBA00023004"/>
    </source>
</evidence>
<dbReference type="PIRSF" id="PIRSF000005">
    <property type="entry name" value="Cytochrome_c4"/>
    <property type="match status" value="1"/>
</dbReference>
<keyword evidence="7 9" id="KW-0408">Iron</keyword>
<evidence type="ECO:0000256" key="4">
    <source>
        <dbReference type="ARBA" id="ARBA00022723"/>
    </source>
</evidence>
<dbReference type="SUPFAM" id="SSF46626">
    <property type="entry name" value="Cytochrome c"/>
    <property type="match status" value="2"/>
</dbReference>
<dbReference type="Pfam" id="PF00034">
    <property type="entry name" value="Cytochrom_C"/>
    <property type="match status" value="1"/>
</dbReference>
<feature type="binding site" description="covalent" evidence="8">
    <location>
        <position position="52"/>
    </location>
    <ligand>
        <name>heme c</name>
        <dbReference type="ChEBI" id="CHEBI:61717"/>
        <label>1</label>
    </ligand>
</feature>
<reference evidence="10 11" key="1">
    <citation type="submission" date="2016-05" db="EMBL/GenBank/DDBJ databases">
        <title>Genome Sequence of Pseudomonas citronellolis Strain SJTE-3, an Estrogens and Persistent Organic Pollutants degradation strain.</title>
        <authorList>
            <person name="Liang R."/>
        </authorList>
    </citation>
    <scope>NUCLEOTIDE SEQUENCE [LARGE SCALE GENOMIC DNA]</scope>
    <source>
        <strain evidence="10 11">SJTE-3</strain>
    </source>
</reference>
<evidence type="ECO:0000256" key="1">
    <source>
        <dbReference type="ARBA" id="ARBA00004418"/>
    </source>
</evidence>
<evidence type="ECO:0000256" key="5">
    <source>
        <dbReference type="ARBA" id="ARBA00022764"/>
    </source>
</evidence>
<feature type="binding site" description="covalent" evidence="8">
    <location>
        <position position="142"/>
    </location>
    <ligand>
        <name>heme c</name>
        <dbReference type="ChEBI" id="CHEBI:61717"/>
        <label>2</label>
    </ligand>
</feature>
<dbReference type="InterPro" id="IPR024167">
    <property type="entry name" value="Cytochrome_c4-like"/>
</dbReference>
<accession>A0A1A9K593</accession>
<feature type="binding site" description="axial binding residue" evidence="9">
    <location>
        <position position="53"/>
    </location>
    <ligand>
        <name>heme c</name>
        <dbReference type="ChEBI" id="CHEBI:61717"/>
        <label>1</label>
    </ligand>
    <ligandPart>
        <name>Fe</name>
        <dbReference type="ChEBI" id="CHEBI:18248"/>
    </ligandPart>
</feature>
<proteinExistence type="predicted"/>
<evidence type="ECO:0000313" key="11">
    <source>
        <dbReference type="Proteomes" id="UP000077748"/>
    </source>
</evidence>
<comment type="PTM">
    <text evidence="8">Binds 2 heme c groups covalently per subunit.</text>
</comment>
<feature type="binding site" description="axial binding residue" evidence="9">
    <location>
        <position position="92"/>
    </location>
    <ligand>
        <name>heme c</name>
        <dbReference type="ChEBI" id="CHEBI:61717"/>
        <label>1</label>
    </ligand>
    <ligandPart>
        <name>Fe</name>
        <dbReference type="ChEBI" id="CHEBI:18248"/>
    </ligandPart>
</feature>
<dbReference type="AlphaFoldDB" id="A0A1A9K593"/>
<sequence>MRFAIALLLTVSCTALGDEAAQARFDAIMADPAKREQAYAAGHERIVLCRNCHGDDGNSRRDYIPNLAAQAPGYLFTAFERYASGQRSDFVMNQAARMLSLDERVNIAVYYSQQQVLPRQGAVDDALRARGEALFGQVCVACHGPQGLGQQGVPRIAGQPATYLQRTLEAYRDKDPRRAGSTMLAVASQLQAGDIEALAAYLQQLHP</sequence>
<dbReference type="InterPro" id="IPR009056">
    <property type="entry name" value="Cyt_c-like_dom"/>
</dbReference>
<evidence type="ECO:0000256" key="8">
    <source>
        <dbReference type="PIRSR" id="PIRSR000005-1"/>
    </source>
</evidence>
<keyword evidence="5" id="KW-0574">Periplasm</keyword>
<dbReference type="PROSITE" id="PS51007">
    <property type="entry name" value="CYTC"/>
    <property type="match status" value="2"/>
</dbReference>
<dbReference type="GO" id="GO:0005506">
    <property type="term" value="F:iron ion binding"/>
    <property type="evidence" value="ECO:0007669"/>
    <property type="project" value="InterPro"/>
</dbReference>
<feature type="binding site" description="axial binding residue" evidence="9">
    <location>
        <position position="183"/>
    </location>
    <ligand>
        <name>heme c</name>
        <dbReference type="ChEBI" id="CHEBI:61717"/>
        <label>2</label>
    </ligand>
    <ligandPart>
        <name>Fe</name>
        <dbReference type="ChEBI" id="CHEBI:18248"/>
    </ligandPart>
</feature>
<keyword evidence="3 8" id="KW-0349">Heme</keyword>
<evidence type="ECO:0000256" key="6">
    <source>
        <dbReference type="ARBA" id="ARBA00022982"/>
    </source>
</evidence>
<organism evidence="10 11">
    <name type="scientific">Pseudomonas citronellolis</name>
    <dbReference type="NCBI Taxonomy" id="53408"/>
    <lineage>
        <taxon>Bacteria</taxon>
        <taxon>Pseudomonadati</taxon>
        <taxon>Pseudomonadota</taxon>
        <taxon>Gammaproteobacteria</taxon>
        <taxon>Pseudomonadales</taxon>
        <taxon>Pseudomonadaceae</taxon>
        <taxon>Pseudomonas</taxon>
    </lineage>
</organism>
<dbReference type="GO" id="GO:0020037">
    <property type="term" value="F:heme binding"/>
    <property type="evidence" value="ECO:0007669"/>
    <property type="project" value="InterPro"/>
</dbReference>
<gene>
    <name evidence="10" type="ORF">A9C11_01310</name>
</gene>
<keyword evidence="6" id="KW-0249">Electron transport</keyword>
<dbReference type="PANTHER" id="PTHR33751:SF9">
    <property type="entry name" value="CYTOCHROME C4"/>
    <property type="match status" value="1"/>
</dbReference>
<dbReference type="EMBL" id="CP015878">
    <property type="protein sequence ID" value="ANI12694.1"/>
    <property type="molecule type" value="Genomic_DNA"/>
</dbReference>